<evidence type="ECO:0000313" key="4">
    <source>
        <dbReference type="EMBL" id="MDH0827361.1"/>
    </source>
</evidence>
<proteinExistence type="predicted"/>
<name>A0AA42SGK8_ACIJO</name>
<protein>
    <submittedName>
        <fullName evidence="4">Site-specific integrase</fullName>
    </submittedName>
</protein>
<dbReference type="AlphaFoldDB" id="A0AA42SGK8"/>
<dbReference type="GO" id="GO:0015074">
    <property type="term" value="P:DNA integration"/>
    <property type="evidence" value="ECO:0007669"/>
    <property type="project" value="InterPro"/>
</dbReference>
<gene>
    <name evidence="4" type="ORF">N5C97_12845</name>
    <name evidence="3" type="ORF">N7566_14355</name>
</gene>
<sequence>MMKKSDAIYDEITQQVGFIFDEILNLINQSRQEPRVVDAKIKEIWTDFYDGLICFLDQKKLNRNVLRKPYIQHSEKCFLKHRENYERNTENAYLIKLRPKTQFIDPPQRQILTTEERIKLGRLHFHINAELKTYWRSRTVDTKTPQQLWGNFYLSLIYCSGCNDLSQLTAIGNTLIDEMQQSRTSLCSKLYRADYKKITNPLVLHYRTQHRYYGNQIEEKNIYQWRHVWFNPYAQMFMEGIKRQGVLAQNPRCVIEAIIAVFDVISVQVDVSEQIQELKKILRCSDQALIDMGALKTFKHVNLGLEIHPDLSLDMCLSEVLQNRLKTVSLTPQDQKAAWFKEQALTKDDAFTSSSQRPSLQTEVAQLEMITAHQQLKEIPFELMLFERDEEKSKQNKKRQRKSESIKLMRWKHIQKSLQKKKTAVHSKEQNLIEAQLRLLGWIFDLKEKNNKVSSIERYLSSMAKDYLFHIYMYEDAIETMNTQDYEELYESILNGIDDRDEIQRTSKPNMRQGRAQYAFGRLKSFHTFCIQKYGTPQVSNFKYNTFQRVQLCHAKLVSPQIFNQLKQKLMLKINACSTLQEQEYMQQLQLMYLLAYRLGLRLNEIRGLTFAEIICPELIWKNSQHNQDIQIRITLKNNVYRRLKSQNANRQLDLNAVLLKDEMEFIKQYLNTYFSHINLIQPIDKRLVFSSKGEILSELYITQMTQILFNEIIGKDHNYSFHSFRHSAANHLAIAWCGSKEMVMTYTDYTWNHAKLMRKYLFGECAIEHEGVIQHKWRLLADWMGHSSIEQTASHYLHTLDLLAIDRIYNTPCLVHHSLVNTLLGEQQTKDEIDLRQYIQNNKGFDFYHQSLALKKLQPFPIIKTQSDMTASSYEIIRCYIERSEYKEHIWLQRCIWLAAKWKSPKLSKLKWEQNSTESMDEQYLLEFYDDALKRNFDPKTLVLFTELEQPLKAKALSALAILIQHTKLRKNYIHFQYRFDENNKPKMKWIMGDFIIGIQQLLPDNVKLKTDNYPVNIKQKSREIKVSFRDGNEKNITLCVVFGLMLEAIKNDYLWEIA</sequence>
<dbReference type="EMBL" id="JAOECG010000024">
    <property type="protein sequence ID" value="MDG9788140.1"/>
    <property type="molecule type" value="Genomic_DNA"/>
</dbReference>
<dbReference type="PROSITE" id="PS51898">
    <property type="entry name" value="TYR_RECOMBINASE"/>
    <property type="match status" value="1"/>
</dbReference>
<dbReference type="InterPro" id="IPR011010">
    <property type="entry name" value="DNA_brk_join_enz"/>
</dbReference>
<reference evidence="4" key="1">
    <citation type="submission" date="2022-09" db="EMBL/GenBank/DDBJ databases">
        <title>Intensive care unit water sources are persistently colonized with multi-drug resistant bacteria and are the site of extensive horizontal gene transfer of antibiotic resistance genes.</title>
        <authorList>
            <person name="Diorio-Toth L."/>
        </authorList>
    </citation>
    <scope>NUCLEOTIDE SEQUENCE</scope>
    <source>
        <strain evidence="4">GD03885</strain>
        <strain evidence="3">GD04065</strain>
    </source>
</reference>
<evidence type="ECO:0000259" key="2">
    <source>
        <dbReference type="PROSITE" id="PS51898"/>
    </source>
</evidence>
<dbReference type="GO" id="GO:0006310">
    <property type="term" value="P:DNA recombination"/>
    <property type="evidence" value="ECO:0007669"/>
    <property type="project" value="UniProtKB-KW"/>
</dbReference>
<evidence type="ECO:0000313" key="5">
    <source>
        <dbReference type="Proteomes" id="UP001160116"/>
    </source>
</evidence>
<dbReference type="InterPro" id="IPR013762">
    <property type="entry name" value="Integrase-like_cat_sf"/>
</dbReference>
<evidence type="ECO:0000313" key="3">
    <source>
        <dbReference type="EMBL" id="MDG9788140.1"/>
    </source>
</evidence>
<feature type="domain" description="Tyr recombinase" evidence="2">
    <location>
        <begin position="558"/>
        <end position="811"/>
    </location>
</feature>
<evidence type="ECO:0000256" key="1">
    <source>
        <dbReference type="ARBA" id="ARBA00023172"/>
    </source>
</evidence>
<dbReference type="Proteomes" id="UP001160116">
    <property type="component" value="Unassembled WGS sequence"/>
</dbReference>
<dbReference type="EMBL" id="JAOCCL010000037">
    <property type="protein sequence ID" value="MDH0827361.1"/>
    <property type="molecule type" value="Genomic_DNA"/>
</dbReference>
<organism evidence="4 5">
    <name type="scientific">Acinetobacter johnsonii</name>
    <dbReference type="NCBI Taxonomy" id="40214"/>
    <lineage>
        <taxon>Bacteria</taxon>
        <taxon>Pseudomonadati</taxon>
        <taxon>Pseudomonadota</taxon>
        <taxon>Gammaproteobacteria</taxon>
        <taxon>Moraxellales</taxon>
        <taxon>Moraxellaceae</taxon>
        <taxon>Acinetobacter</taxon>
    </lineage>
</organism>
<dbReference type="Gene3D" id="1.10.443.10">
    <property type="entry name" value="Intergrase catalytic core"/>
    <property type="match status" value="1"/>
</dbReference>
<dbReference type="GO" id="GO:0003677">
    <property type="term" value="F:DNA binding"/>
    <property type="evidence" value="ECO:0007669"/>
    <property type="project" value="InterPro"/>
</dbReference>
<dbReference type="Proteomes" id="UP001157887">
    <property type="component" value="Unassembled WGS sequence"/>
</dbReference>
<keyword evidence="1" id="KW-0233">DNA recombination</keyword>
<comment type="caution">
    <text evidence="4">The sequence shown here is derived from an EMBL/GenBank/DDBJ whole genome shotgun (WGS) entry which is preliminary data.</text>
</comment>
<dbReference type="SUPFAM" id="SSF56349">
    <property type="entry name" value="DNA breaking-rejoining enzymes"/>
    <property type="match status" value="1"/>
</dbReference>
<accession>A0AA42SGK8</accession>
<dbReference type="RefSeq" id="WP_151732003.1">
    <property type="nucleotide sequence ID" value="NZ_CANMLB010000027.1"/>
</dbReference>
<dbReference type="InterPro" id="IPR002104">
    <property type="entry name" value="Integrase_catalytic"/>
</dbReference>